<dbReference type="EMBL" id="QRQM01000031">
    <property type="protein sequence ID" value="RHN03459.1"/>
    <property type="molecule type" value="Genomic_DNA"/>
</dbReference>
<dbReference type="Proteomes" id="UP000291191">
    <property type="component" value="Unassembled WGS sequence"/>
</dbReference>
<reference evidence="2 4" key="1">
    <citation type="submission" date="2018-08" db="EMBL/GenBank/DDBJ databases">
        <title>A genome reference for cultivated species of the human gut microbiota.</title>
        <authorList>
            <person name="Zou Y."/>
            <person name="Xue W."/>
            <person name="Luo G."/>
        </authorList>
    </citation>
    <scope>NUCLEOTIDE SEQUENCE [LARGE SCALE GENOMIC DNA]</scope>
    <source>
        <strain evidence="2 4">AF31-23</strain>
    </source>
</reference>
<organism evidence="3 5">
    <name type="scientific">Bacteroides intestinalis</name>
    <dbReference type="NCBI Taxonomy" id="329854"/>
    <lineage>
        <taxon>Bacteria</taxon>
        <taxon>Pseudomonadati</taxon>
        <taxon>Bacteroidota</taxon>
        <taxon>Bacteroidia</taxon>
        <taxon>Bacteroidales</taxon>
        <taxon>Bacteroidaceae</taxon>
        <taxon>Bacteroides</taxon>
    </lineage>
</organism>
<dbReference type="RefSeq" id="WP_117707328.1">
    <property type="nucleotide sequence ID" value="NZ_JAQCXL010000017.1"/>
</dbReference>
<comment type="caution">
    <text evidence="3">The sequence shown here is derived from an EMBL/GenBank/DDBJ whole genome shotgun (WGS) entry which is preliminary data.</text>
</comment>
<accession>A0A3E4KUS6</accession>
<proteinExistence type="predicted"/>
<evidence type="ECO:0000256" key="1">
    <source>
        <dbReference type="SAM" id="SignalP"/>
    </source>
</evidence>
<evidence type="ECO:0000313" key="3">
    <source>
        <dbReference type="EMBL" id="RYT79808.1"/>
    </source>
</evidence>
<sequence>MKDVLKISILLILALSNGALFAQTNRYLNLNRDTLDIKFVKDTLVTSTIQDTLATIPAVKDSITAKQDEINVATDSTLYYRLILQYRDSVRHDFKRTFNKDAFKFEHDYYREKFKQPWIGDILGDILKNILSK</sequence>
<keyword evidence="5" id="KW-1185">Reference proteome</keyword>
<reference evidence="3 5" key="2">
    <citation type="journal article" date="2019" name="Science, e1252229">
        <title>Invertible promoters mediate bacterial phase variation, antibiotic resistance, and host adaptation in the gut.</title>
        <authorList>
            <person name="Jiang X."/>
            <person name="Hall A.B."/>
            <person name="Arthur T.D."/>
            <person name="Plichta D.R."/>
            <person name="Covington C.T."/>
            <person name="Poyet M."/>
            <person name="Crothers J."/>
            <person name="Moses P.L."/>
            <person name="Tolonen A.C."/>
            <person name="Vlamakis H."/>
            <person name="Alm E.J."/>
            <person name="Xavier R.J."/>
        </authorList>
    </citation>
    <scope>NUCLEOTIDE SEQUENCE [LARGE SCALE GENOMIC DNA]</scope>
    <source>
        <strain evidence="3">Bf_0095</strain>
        <strain evidence="5">bf_0095</strain>
    </source>
</reference>
<feature type="signal peptide" evidence="1">
    <location>
        <begin position="1"/>
        <end position="22"/>
    </location>
</feature>
<feature type="chain" id="PRO_5044592931" evidence="1">
    <location>
        <begin position="23"/>
        <end position="133"/>
    </location>
</feature>
<evidence type="ECO:0000313" key="2">
    <source>
        <dbReference type="EMBL" id="RHN03459.1"/>
    </source>
</evidence>
<gene>
    <name evidence="2" type="ORF">DWZ32_20345</name>
    <name evidence="3" type="ORF">EAJ06_12855</name>
</gene>
<evidence type="ECO:0000313" key="5">
    <source>
        <dbReference type="Proteomes" id="UP000291191"/>
    </source>
</evidence>
<dbReference type="EMBL" id="RCXO01000015">
    <property type="protein sequence ID" value="RYT79808.1"/>
    <property type="molecule type" value="Genomic_DNA"/>
</dbReference>
<name>A0A3E4KUS6_9BACE</name>
<evidence type="ECO:0000313" key="4">
    <source>
        <dbReference type="Proteomes" id="UP000286003"/>
    </source>
</evidence>
<protein>
    <submittedName>
        <fullName evidence="3">Uncharacterized protein</fullName>
    </submittedName>
</protein>
<keyword evidence="1" id="KW-0732">Signal</keyword>
<dbReference type="Proteomes" id="UP000286003">
    <property type="component" value="Unassembled WGS sequence"/>
</dbReference>
<dbReference type="AlphaFoldDB" id="A0A3E4KUS6"/>
<dbReference type="OrthoDB" id="9903119at2"/>